<dbReference type="InterPro" id="IPR057991">
    <property type="entry name" value="TPR_TAF2_C"/>
</dbReference>
<dbReference type="GO" id="GO:0016251">
    <property type="term" value="F:RNA polymerase II general transcription initiation factor activity"/>
    <property type="evidence" value="ECO:0007669"/>
    <property type="project" value="TreeGrafter"/>
</dbReference>
<evidence type="ECO:0000313" key="6">
    <source>
        <dbReference type="Proteomes" id="UP000593567"/>
    </source>
</evidence>
<dbReference type="PANTHER" id="PTHR15137">
    <property type="entry name" value="TRANSCRIPTION INITIATION FACTOR TFIID"/>
    <property type="match status" value="1"/>
</dbReference>
<evidence type="ECO:0000313" key="5">
    <source>
        <dbReference type="EMBL" id="KAF6025696.1"/>
    </source>
</evidence>
<dbReference type="Pfam" id="PF25577">
    <property type="entry name" value="TPR_TAF2_C"/>
    <property type="match status" value="1"/>
</dbReference>
<dbReference type="GO" id="GO:0000976">
    <property type="term" value="F:transcription cis-regulatory region binding"/>
    <property type="evidence" value="ECO:0007669"/>
    <property type="project" value="TreeGrafter"/>
</dbReference>
<dbReference type="SUPFAM" id="SSF48371">
    <property type="entry name" value="ARM repeat"/>
    <property type="match status" value="1"/>
</dbReference>
<dbReference type="InterPro" id="IPR037813">
    <property type="entry name" value="TAF2"/>
</dbReference>
<comment type="caution">
    <text evidence="5">The sequence shown here is derived from an EMBL/GenBank/DDBJ whole genome shotgun (WGS) entry which is preliminary data.</text>
</comment>
<evidence type="ECO:0000259" key="3">
    <source>
        <dbReference type="Pfam" id="PF25316"/>
    </source>
</evidence>
<proteinExistence type="predicted"/>
<feature type="compositionally biased region" description="Basic residues" evidence="2">
    <location>
        <begin position="628"/>
        <end position="644"/>
    </location>
</feature>
<dbReference type="GO" id="GO:0003682">
    <property type="term" value="F:chromatin binding"/>
    <property type="evidence" value="ECO:0007669"/>
    <property type="project" value="TreeGrafter"/>
</dbReference>
<dbReference type="InterPro" id="IPR057345">
    <property type="entry name" value="Ig-like_TAF2"/>
</dbReference>
<protein>
    <recommendedName>
        <fullName evidence="1">Transcription initiation factor TFIID 150 kDa subunit</fullName>
    </recommendedName>
</protein>
<accession>A0A7J7JJL7</accession>
<feature type="domain" description="Transcription initiation factor TFIID subunit 2 TPR repeats" evidence="4">
    <location>
        <begin position="236"/>
        <end position="576"/>
    </location>
</feature>
<reference evidence="5" key="1">
    <citation type="submission" date="2020-06" db="EMBL/GenBank/DDBJ databases">
        <title>Draft genome of Bugula neritina, a colonial animal packing powerful symbionts and potential medicines.</title>
        <authorList>
            <person name="Rayko M."/>
        </authorList>
    </citation>
    <scope>NUCLEOTIDE SEQUENCE [LARGE SCALE GENOMIC DNA]</scope>
    <source>
        <strain evidence="5">Kwan_BN1</strain>
    </source>
</reference>
<evidence type="ECO:0000256" key="1">
    <source>
        <dbReference type="ARBA" id="ARBA00033345"/>
    </source>
</evidence>
<dbReference type="InterPro" id="IPR027268">
    <property type="entry name" value="Peptidase_M4/M1_CTD_sf"/>
</dbReference>
<dbReference type="OrthoDB" id="308861at2759"/>
<dbReference type="GO" id="GO:0005669">
    <property type="term" value="C:transcription factor TFIID complex"/>
    <property type="evidence" value="ECO:0007669"/>
    <property type="project" value="InterPro"/>
</dbReference>
<feature type="domain" description="Transcription initiation factor TFIID subunit 2 Ig-like" evidence="3">
    <location>
        <begin position="116"/>
        <end position="233"/>
    </location>
</feature>
<dbReference type="GO" id="GO:0006367">
    <property type="term" value="P:transcription initiation at RNA polymerase II promoter"/>
    <property type="evidence" value="ECO:0007669"/>
    <property type="project" value="TreeGrafter"/>
</dbReference>
<dbReference type="Gene3D" id="1.10.390.10">
    <property type="entry name" value="Neutral Protease Domain 2"/>
    <property type="match status" value="1"/>
</dbReference>
<dbReference type="Proteomes" id="UP000593567">
    <property type="component" value="Unassembled WGS sequence"/>
</dbReference>
<dbReference type="EMBL" id="VXIV02002437">
    <property type="protein sequence ID" value="KAF6025696.1"/>
    <property type="molecule type" value="Genomic_DNA"/>
</dbReference>
<feature type="compositionally biased region" description="Basic and acidic residues" evidence="2">
    <location>
        <begin position="645"/>
        <end position="654"/>
    </location>
</feature>
<keyword evidence="6" id="KW-1185">Reference proteome</keyword>
<evidence type="ECO:0000259" key="4">
    <source>
        <dbReference type="Pfam" id="PF25577"/>
    </source>
</evidence>
<dbReference type="SUPFAM" id="SSF55486">
    <property type="entry name" value="Metalloproteases ('zincins'), catalytic domain"/>
    <property type="match status" value="1"/>
</dbReference>
<sequence>MLLDVCNYEQRETPIILDSSTTMSRSYFDINRPQTIPSEYVNVFTKKSCLVLRMLENRLGKELLLQVFNKMLSLAALSSSSEYSTGMWDNVMFSKSVFTVTGKDLEVFINQWVYQSGCAYFTGKCKFNKKRNVVELELKQDSSGKGVLKYVGPLEVTIQELDGSFNHTFKIEENKTKFEITCHSKSRRQKKKKIPLMTGEEVEMDMASLDPDSPMIWLRIDPNMLILRKLNWELTDTMWQYQLKYERDVVAQCEALHALESEKDFATSATRSTLMEIVDDDHCFYKVRIMATHSLVKVANQMMWSGPPPMLHVFQKKFGSNSCSNIVRQLKFKNFQSYYLQRALPVAMANTRTTTTICPTEITHFILDLFRYSDNSRNKYSDCYYVASLVEAATNTISISTSINSLSNESKLILEEVTRLLNLEKVLPSYRNVITISCLKCVRTLQQKGHLPSTSTLFKSYAQFGMFIDVRLAALDIISGFLTEGETQKPQLDYLLDLVEKDPVPRVRHHILLALITQHSAISSLITTQYILSISNQLWKLMNLFCGQDTKLCSEVVELYYKLFGNKNPQSLVPEEPERGRPVADVPYTSYTADDGEYNVDNPAMEATIDYMNSVDNVVPDLGESKSKLKKKKKKNKHKHKHKSEKKERDESSRHALVSASPYLASAHDYPGPSSVQLSDPSSAEDDFLDV</sequence>
<dbReference type="Pfam" id="PF25316">
    <property type="entry name" value="TAF2_3rd"/>
    <property type="match status" value="1"/>
</dbReference>
<name>A0A7J7JJL7_BUGNE</name>
<feature type="region of interest" description="Disordered" evidence="2">
    <location>
        <begin position="620"/>
        <end position="691"/>
    </location>
</feature>
<evidence type="ECO:0000256" key="2">
    <source>
        <dbReference type="SAM" id="MobiDB-lite"/>
    </source>
</evidence>
<dbReference type="PANTHER" id="PTHR15137:SF9">
    <property type="entry name" value="TRANSCRIPTION INITIATION FACTOR TFIID SUBUNIT 2"/>
    <property type="match status" value="1"/>
</dbReference>
<dbReference type="AlphaFoldDB" id="A0A7J7JJL7"/>
<gene>
    <name evidence="5" type="ORF">EB796_015947</name>
</gene>
<dbReference type="InterPro" id="IPR016024">
    <property type="entry name" value="ARM-type_fold"/>
</dbReference>
<organism evidence="5 6">
    <name type="scientific">Bugula neritina</name>
    <name type="common">Brown bryozoan</name>
    <name type="synonym">Sertularia neritina</name>
    <dbReference type="NCBI Taxonomy" id="10212"/>
    <lineage>
        <taxon>Eukaryota</taxon>
        <taxon>Metazoa</taxon>
        <taxon>Spiralia</taxon>
        <taxon>Lophotrochozoa</taxon>
        <taxon>Bryozoa</taxon>
        <taxon>Gymnolaemata</taxon>
        <taxon>Cheilostomatida</taxon>
        <taxon>Flustrina</taxon>
        <taxon>Buguloidea</taxon>
        <taxon>Bugulidae</taxon>
        <taxon>Bugula</taxon>
    </lineage>
</organism>